<evidence type="ECO:0000313" key="14">
    <source>
        <dbReference type="EMBL" id="CAF1169189.1"/>
    </source>
</evidence>
<dbReference type="GO" id="GO:0032880">
    <property type="term" value="P:regulation of protein localization"/>
    <property type="evidence" value="ECO:0007669"/>
    <property type="project" value="TreeGrafter"/>
</dbReference>
<evidence type="ECO:0000256" key="8">
    <source>
        <dbReference type="ARBA" id="ARBA00023136"/>
    </source>
</evidence>
<dbReference type="InterPro" id="IPR019306">
    <property type="entry name" value="TMEM231"/>
</dbReference>
<evidence type="ECO:0000256" key="10">
    <source>
        <dbReference type="ARBA" id="ARBA00023273"/>
    </source>
</evidence>
<keyword evidence="6 12" id="KW-1133">Transmembrane helix</keyword>
<evidence type="ECO:0000256" key="7">
    <source>
        <dbReference type="ARBA" id="ARBA00023069"/>
    </source>
</evidence>
<evidence type="ECO:0000256" key="5">
    <source>
        <dbReference type="ARBA" id="ARBA00022692"/>
    </source>
</evidence>
<dbReference type="PANTHER" id="PTHR14605:SF1">
    <property type="entry name" value="TRANSMEMBRANE PROTEIN 231"/>
    <property type="match status" value="1"/>
</dbReference>
<dbReference type="GO" id="GO:0035869">
    <property type="term" value="C:ciliary transition zone"/>
    <property type="evidence" value="ECO:0007669"/>
    <property type="project" value="TreeGrafter"/>
</dbReference>
<evidence type="ECO:0000313" key="15">
    <source>
        <dbReference type="Proteomes" id="UP000663832"/>
    </source>
</evidence>
<evidence type="ECO:0000256" key="12">
    <source>
        <dbReference type="SAM" id="Phobius"/>
    </source>
</evidence>
<protein>
    <recommendedName>
        <fullName evidence="3">Transmembrane protein 231</fullName>
    </recommendedName>
</protein>
<keyword evidence="15" id="KW-1185">Reference proteome</keyword>
<accession>A0A814LD76</accession>
<dbReference type="GO" id="GO:0060271">
    <property type="term" value="P:cilium assembly"/>
    <property type="evidence" value="ECO:0007669"/>
    <property type="project" value="TreeGrafter"/>
</dbReference>
<comment type="caution">
    <text evidence="13">The sequence shown here is derived from an EMBL/GenBank/DDBJ whole genome shotgun (WGS) entry which is preliminary data.</text>
</comment>
<keyword evidence="8 12" id="KW-0472">Membrane</keyword>
<dbReference type="Pfam" id="PF10149">
    <property type="entry name" value="TM231"/>
    <property type="match status" value="1"/>
</dbReference>
<evidence type="ECO:0000313" key="16">
    <source>
        <dbReference type="Proteomes" id="UP000663877"/>
    </source>
</evidence>
<comment type="similarity">
    <text evidence="2">Belongs to the TMEM231 family.</text>
</comment>
<evidence type="ECO:0000256" key="1">
    <source>
        <dbReference type="ARBA" id="ARBA00004272"/>
    </source>
</evidence>
<evidence type="ECO:0000256" key="4">
    <source>
        <dbReference type="ARBA" id="ARBA00022475"/>
    </source>
</evidence>
<keyword evidence="4" id="KW-1003">Cell membrane</keyword>
<keyword evidence="10" id="KW-0966">Cell projection</keyword>
<reference evidence="13" key="1">
    <citation type="submission" date="2021-02" db="EMBL/GenBank/DDBJ databases">
        <authorList>
            <person name="Nowell W R."/>
        </authorList>
    </citation>
    <scope>NUCLEOTIDE SEQUENCE</scope>
</reference>
<comment type="function">
    <text evidence="11">Transmembrane component of the tectonic-like complex, a complex localized at the transition zone of primary cilia and acting as a barrier that prevents diffusion of transmembrane proteins between the cilia and plasma membranes. Required for ciliogenesis and sonic hedgehog/SHH signaling.</text>
</comment>
<keyword evidence="5 12" id="KW-0812">Transmembrane</keyword>
<dbReference type="EMBL" id="CAJNOI010000103">
    <property type="protein sequence ID" value="CAF1063566.1"/>
    <property type="molecule type" value="Genomic_DNA"/>
</dbReference>
<dbReference type="OrthoDB" id="426438at2759"/>
<evidence type="ECO:0000313" key="13">
    <source>
        <dbReference type="EMBL" id="CAF1063566.1"/>
    </source>
</evidence>
<comment type="subcellular location">
    <subcellularLocation>
        <location evidence="1">Cell projection</location>
        <location evidence="1">Cilium membrane</location>
        <topology evidence="1">Multi-pass membrane protein</topology>
    </subcellularLocation>
</comment>
<dbReference type="AlphaFoldDB" id="A0A814LD76"/>
<evidence type="ECO:0000256" key="9">
    <source>
        <dbReference type="ARBA" id="ARBA00023180"/>
    </source>
</evidence>
<evidence type="ECO:0000256" key="3">
    <source>
        <dbReference type="ARBA" id="ARBA00015087"/>
    </source>
</evidence>
<dbReference type="Proteomes" id="UP000663877">
    <property type="component" value="Unassembled WGS sequence"/>
</dbReference>
<keyword evidence="9" id="KW-0325">Glycoprotein</keyword>
<evidence type="ECO:0000256" key="6">
    <source>
        <dbReference type="ARBA" id="ARBA00022989"/>
    </source>
</evidence>
<evidence type="ECO:0000256" key="2">
    <source>
        <dbReference type="ARBA" id="ARBA00009082"/>
    </source>
</evidence>
<sequence length="323" mass="37119">MPLYEVFSHSDRFHYRANLFSLATCFVILCTILTFLPPFLFAYFAEGFWIKEGSYSEQARVAYSGYIVTIDYTNSVGSQVKISSSYASLNTAFRDAFISGINSLTSNDTNGNGIDNQFSIAFQFPFDDNTIVINNTTVINNINVWLIFQYELRARQYINMQTMALINLYSDAMSLTSNPTVTAEGNLIFQQRQPIQSSGNDITYNQPIIDTDSLLATSPIDFSPILNTYFKRKYYTSYQSESLKWASGTTSTDSSLNINITVNVNSQSIRFIPGFWQEFKWGWIQYLSVLLPFIMIFNRIKEFVFQNQLVRTLVDMPRHRYKS</sequence>
<dbReference type="GO" id="GO:0060170">
    <property type="term" value="C:ciliary membrane"/>
    <property type="evidence" value="ECO:0007669"/>
    <property type="project" value="UniProtKB-SubCell"/>
</dbReference>
<organism evidence="13 16">
    <name type="scientific">Adineta steineri</name>
    <dbReference type="NCBI Taxonomy" id="433720"/>
    <lineage>
        <taxon>Eukaryota</taxon>
        <taxon>Metazoa</taxon>
        <taxon>Spiralia</taxon>
        <taxon>Gnathifera</taxon>
        <taxon>Rotifera</taxon>
        <taxon>Eurotatoria</taxon>
        <taxon>Bdelloidea</taxon>
        <taxon>Adinetida</taxon>
        <taxon>Adinetidae</taxon>
        <taxon>Adineta</taxon>
    </lineage>
</organism>
<dbReference type="EMBL" id="CAJNOM010000166">
    <property type="protein sequence ID" value="CAF1169189.1"/>
    <property type="molecule type" value="Genomic_DNA"/>
</dbReference>
<gene>
    <name evidence="13" type="ORF">BJG266_LOCUS19303</name>
    <name evidence="14" type="ORF">QVE165_LOCUS24019</name>
</gene>
<name>A0A814LD76_9BILA</name>
<proteinExistence type="inferred from homology"/>
<evidence type="ECO:0000256" key="11">
    <source>
        <dbReference type="ARBA" id="ARBA00024803"/>
    </source>
</evidence>
<feature type="transmembrane region" description="Helical" evidence="12">
    <location>
        <begin position="20"/>
        <end position="45"/>
    </location>
</feature>
<dbReference type="Proteomes" id="UP000663832">
    <property type="component" value="Unassembled WGS sequence"/>
</dbReference>
<keyword evidence="7" id="KW-0969">Cilium</keyword>
<dbReference type="PANTHER" id="PTHR14605">
    <property type="entry name" value="CHST5 PROTEIN"/>
    <property type="match status" value="1"/>
</dbReference>